<dbReference type="RefSeq" id="WP_217289340.1">
    <property type="nucleotide sequence ID" value="NZ_CP077683.1"/>
</dbReference>
<proteinExistence type="predicted"/>
<name>A0ABX8LL68_9BACT</name>
<keyword evidence="2" id="KW-1185">Reference proteome</keyword>
<dbReference type="EMBL" id="CP077683">
    <property type="protein sequence ID" value="QXE92795.1"/>
    <property type="molecule type" value="Genomic_DNA"/>
</dbReference>
<evidence type="ECO:0000313" key="2">
    <source>
        <dbReference type="Proteomes" id="UP000683559"/>
    </source>
</evidence>
<gene>
    <name evidence="1" type="ORF">KP001_09860</name>
</gene>
<protein>
    <submittedName>
        <fullName evidence="1">Uncharacterized protein</fullName>
    </submittedName>
</protein>
<organism evidence="1 2">
    <name type="scientific">Geomonas subterranea</name>
    <dbReference type="NCBI Taxonomy" id="2847989"/>
    <lineage>
        <taxon>Bacteria</taxon>
        <taxon>Pseudomonadati</taxon>
        <taxon>Thermodesulfobacteriota</taxon>
        <taxon>Desulfuromonadia</taxon>
        <taxon>Geobacterales</taxon>
        <taxon>Geobacteraceae</taxon>
        <taxon>Geomonas</taxon>
    </lineage>
</organism>
<sequence>MKPPPGPRKYWSRRCIAQWLVSRLSEDVPTIVGIDHSFSFPLRYFEVHHLEPYWPSFLDDFHHHWPTDATDMYVDFIRDGLYGNGDARGGNSRWRRLAEERAGAKSVFHFDVPGSAAKSTHAGLPWLRFIRQHLGARVHFWPFDGWEIPHGKSALVEIYPSLWSKSYPREERTRDQQDAYAAASWLQDVDRDGTIAGYLKPHLLPGEYGIAQVEGWILGVK</sequence>
<reference evidence="1 2" key="1">
    <citation type="submission" date="2021-06" db="EMBL/GenBank/DDBJ databases">
        <title>Gemonas diversity in paddy soil.</title>
        <authorList>
            <person name="Liu G."/>
        </authorList>
    </citation>
    <scope>NUCLEOTIDE SEQUENCE [LARGE SCALE GENOMIC DNA]</scope>
    <source>
        <strain evidence="1 2">RG2</strain>
    </source>
</reference>
<evidence type="ECO:0000313" key="1">
    <source>
        <dbReference type="EMBL" id="QXE92795.1"/>
    </source>
</evidence>
<accession>A0ABX8LL68</accession>
<dbReference type="Proteomes" id="UP000683559">
    <property type="component" value="Chromosome"/>
</dbReference>